<organism evidence="2 3">
    <name type="scientific">Bacteroides cellulosilyticus</name>
    <dbReference type="NCBI Taxonomy" id="246787"/>
    <lineage>
        <taxon>Bacteria</taxon>
        <taxon>Pseudomonadati</taxon>
        <taxon>Bacteroidota</taxon>
        <taxon>Bacteroidia</taxon>
        <taxon>Bacteroidales</taxon>
        <taxon>Bacteroidaceae</taxon>
        <taxon>Bacteroides</taxon>
    </lineage>
</organism>
<feature type="signal peptide" evidence="1">
    <location>
        <begin position="1"/>
        <end position="23"/>
    </location>
</feature>
<dbReference type="Proteomes" id="UP001221924">
    <property type="component" value="Unassembled WGS sequence"/>
</dbReference>
<reference evidence="2" key="1">
    <citation type="submission" date="2023-03" db="EMBL/GenBank/DDBJ databases">
        <title>DFI Biobank Strains.</title>
        <authorList>
            <person name="Mostad J."/>
            <person name="Paddock L."/>
            <person name="Medina S."/>
            <person name="Waligurski E."/>
            <person name="Barat B."/>
            <person name="Smith R."/>
            <person name="Burgo V."/>
            <person name="Metcalfe C."/>
            <person name="Woodson C."/>
            <person name="Sundararajan A."/>
            <person name="Ramaswamy R."/>
            <person name="Lin H."/>
            <person name="Pamer E.G."/>
        </authorList>
    </citation>
    <scope>NUCLEOTIDE SEQUENCE</scope>
    <source>
        <strain evidence="2">DFI.9.5</strain>
    </source>
</reference>
<dbReference type="AlphaFoldDB" id="A0AAW6LYN5"/>
<gene>
    <name evidence="2" type="ORF">PZH42_00605</name>
</gene>
<accession>A0AAW6LYN5</accession>
<keyword evidence="1" id="KW-0732">Signal</keyword>
<protein>
    <recommendedName>
        <fullName evidence="4">Lipocalin-like domain-containing protein</fullName>
    </recommendedName>
</protein>
<evidence type="ECO:0000313" key="3">
    <source>
        <dbReference type="Proteomes" id="UP001221924"/>
    </source>
</evidence>
<evidence type="ECO:0000313" key="2">
    <source>
        <dbReference type="EMBL" id="MDE8692599.1"/>
    </source>
</evidence>
<sequence length="174" mass="19846">MNRIRKRLLFLFLVCIAMGTLNIGCSEDATPESDNKILKPIAENVIGKWNIDEAQKTLAEKLIGKWNFSKSYEKKNGEWVEISFGLPNEGWYLYREDGSFTVYSRNGEDEKTSDMNWSVNNVTGELRWVNKDGQSSEVNVVIEEDGTLSVFYLYNLDPSTGQAITGEFKDVLIR</sequence>
<evidence type="ECO:0000256" key="1">
    <source>
        <dbReference type="SAM" id="SignalP"/>
    </source>
</evidence>
<dbReference type="EMBL" id="JARFID010000001">
    <property type="protein sequence ID" value="MDE8692599.1"/>
    <property type="molecule type" value="Genomic_DNA"/>
</dbReference>
<evidence type="ECO:0008006" key="4">
    <source>
        <dbReference type="Google" id="ProtNLM"/>
    </source>
</evidence>
<comment type="caution">
    <text evidence="2">The sequence shown here is derived from an EMBL/GenBank/DDBJ whole genome shotgun (WGS) entry which is preliminary data.</text>
</comment>
<dbReference type="RefSeq" id="WP_240053454.1">
    <property type="nucleotide sequence ID" value="NZ_CAXKYC010000001.1"/>
</dbReference>
<proteinExistence type="predicted"/>
<name>A0AAW6LYN5_9BACE</name>
<feature type="chain" id="PRO_5043420148" description="Lipocalin-like domain-containing protein" evidence="1">
    <location>
        <begin position="24"/>
        <end position="174"/>
    </location>
</feature>